<evidence type="ECO:0000313" key="2">
    <source>
        <dbReference type="Proteomes" id="UP000536275"/>
    </source>
</evidence>
<dbReference type="Gene3D" id="3.40.20.10">
    <property type="entry name" value="Severin"/>
    <property type="match status" value="1"/>
</dbReference>
<evidence type="ECO:0000313" key="1">
    <source>
        <dbReference type="EMBL" id="KAF6065167.1"/>
    </source>
</evidence>
<accession>A0A8H6F1A8</accession>
<dbReference type="InterPro" id="IPR036180">
    <property type="entry name" value="Gelsolin-like_dom_sf"/>
</dbReference>
<dbReference type="AlphaFoldDB" id="A0A8H6F1A8"/>
<proteinExistence type="predicted"/>
<organism evidence="1 2">
    <name type="scientific">Candida albicans</name>
    <name type="common">Yeast</name>
    <dbReference type="NCBI Taxonomy" id="5476"/>
    <lineage>
        <taxon>Eukaryota</taxon>
        <taxon>Fungi</taxon>
        <taxon>Dikarya</taxon>
        <taxon>Ascomycota</taxon>
        <taxon>Saccharomycotina</taxon>
        <taxon>Pichiomycetes</taxon>
        <taxon>Debaryomycetaceae</taxon>
        <taxon>Candida/Lodderomyces clade</taxon>
        <taxon>Candida</taxon>
    </lineage>
</organism>
<dbReference type="EMBL" id="JABWAD010000059">
    <property type="protein sequence ID" value="KAF6065167.1"/>
    <property type="molecule type" value="Genomic_DNA"/>
</dbReference>
<reference evidence="1 2" key="1">
    <citation type="submission" date="2020-03" db="EMBL/GenBank/DDBJ databases">
        <title>FDA dAtabase for Regulatory Grade micrObial Sequences (FDA-ARGOS): Supporting development and validation of Infectious Disease Dx tests.</title>
        <authorList>
            <person name="Campos J."/>
            <person name="Goldberg B."/>
            <person name="Tallon L."/>
            <person name="Sadzewicz L."/>
            <person name="Vavikolanu K."/>
            <person name="Mehta A."/>
            <person name="Aluvathingal J."/>
            <person name="Nadendla S."/>
            <person name="Nandy P."/>
            <person name="Geyer C."/>
            <person name="Yan Y."/>
            <person name="Sichtig H."/>
        </authorList>
    </citation>
    <scope>NUCLEOTIDE SEQUENCE [LARGE SCALE GENOMIC DNA]</scope>
    <source>
        <strain evidence="1 2">FDAARGOS_656</strain>
    </source>
</reference>
<dbReference type="Proteomes" id="UP000536275">
    <property type="component" value="Unassembled WGS sequence"/>
</dbReference>
<dbReference type="InterPro" id="IPR029006">
    <property type="entry name" value="ADF-H/Gelsolin-like_dom_sf"/>
</dbReference>
<protein>
    <submittedName>
        <fullName evidence="1">Uncharacterized protein</fullName>
    </submittedName>
</protein>
<name>A0A8H6F1A8_CANAX</name>
<dbReference type="SUPFAM" id="SSF82754">
    <property type="entry name" value="C-terminal, gelsolin-like domain of Sec23/24"/>
    <property type="match status" value="1"/>
</dbReference>
<gene>
    <name evidence="1" type="ORF">FOB64_004935</name>
</gene>
<sequence length="118" mass="13545">MMDELPELSTEISQQTRCVVKYFQQQINGVSYPNYTGVYIIRKTIDPAEFLFKELLMEDELGNAVKTVNGPSFAEYLTSLHKAIRVKIDSDKSSQSIRQLVSNVEHGNETLAQRYIHF</sequence>
<comment type="caution">
    <text evidence="1">The sequence shown here is derived from an EMBL/GenBank/DDBJ whole genome shotgun (WGS) entry which is preliminary data.</text>
</comment>